<organism evidence="3">
    <name type="scientific">Naegleria gruberi</name>
    <name type="common">Amoeba</name>
    <dbReference type="NCBI Taxonomy" id="5762"/>
    <lineage>
        <taxon>Eukaryota</taxon>
        <taxon>Discoba</taxon>
        <taxon>Heterolobosea</taxon>
        <taxon>Tetramitia</taxon>
        <taxon>Eutetramitia</taxon>
        <taxon>Vahlkampfiidae</taxon>
        <taxon>Naegleria</taxon>
    </lineage>
</organism>
<protein>
    <recommendedName>
        <fullName evidence="4">Transmembrane protein</fullName>
    </recommendedName>
</protein>
<sequence length="146" mass="16462">MKHQRDQVKNSQKSTSLSMYIILSLMVAVMGYLVNQQMIINQYNKNLESKLAKLENPQLEFKMVSKVGLGDIFVECPASFTLLSCGINHSDNGHNTGHRPFSTTGCVCSQNADETNLHLKYTCFAYCMKNPSLYQSKTKPYPLSIE</sequence>
<feature type="transmembrane region" description="Helical" evidence="1">
    <location>
        <begin position="17"/>
        <end position="35"/>
    </location>
</feature>
<evidence type="ECO:0000313" key="2">
    <source>
        <dbReference type="EMBL" id="EFC48041.1"/>
    </source>
</evidence>
<gene>
    <name evidence="2" type="ORF">NAEGRDRAFT_78630</name>
</gene>
<proteinExistence type="predicted"/>
<evidence type="ECO:0000256" key="1">
    <source>
        <dbReference type="SAM" id="Phobius"/>
    </source>
</evidence>
<dbReference type="InParanoid" id="D2V538"/>
<dbReference type="AlphaFoldDB" id="D2V538"/>
<keyword evidence="1" id="KW-1133">Transmembrane helix</keyword>
<reference evidence="2 3" key="1">
    <citation type="journal article" date="2010" name="Cell">
        <title>The genome of Naegleria gruberi illuminates early eukaryotic versatility.</title>
        <authorList>
            <person name="Fritz-Laylin L.K."/>
            <person name="Prochnik S.E."/>
            <person name="Ginger M.L."/>
            <person name="Dacks J.B."/>
            <person name="Carpenter M.L."/>
            <person name="Field M.C."/>
            <person name="Kuo A."/>
            <person name="Paredez A."/>
            <person name="Chapman J."/>
            <person name="Pham J."/>
            <person name="Shu S."/>
            <person name="Neupane R."/>
            <person name="Cipriano M."/>
            <person name="Mancuso J."/>
            <person name="Tu H."/>
            <person name="Salamov A."/>
            <person name="Lindquist E."/>
            <person name="Shapiro H."/>
            <person name="Lucas S."/>
            <person name="Grigoriev I.V."/>
            <person name="Cande W.Z."/>
            <person name="Fulton C."/>
            <person name="Rokhsar D.S."/>
            <person name="Dawson S.C."/>
        </authorList>
    </citation>
    <scope>NUCLEOTIDE SEQUENCE [LARGE SCALE GENOMIC DNA]</scope>
    <source>
        <strain evidence="2 3">NEG-M</strain>
    </source>
</reference>
<dbReference type="GeneID" id="8849658"/>
<name>D2V538_NAEGR</name>
<accession>D2V538</accession>
<keyword evidence="1" id="KW-0812">Transmembrane</keyword>
<dbReference type="Proteomes" id="UP000006671">
    <property type="component" value="Unassembled WGS sequence"/>
</dbReference>
<dbReference type="EMBL" id="GG738852">
    <property type="protein sequence ID" value="EFC48041.1"/>
    <property type="molecule type" value="Genomic_DNA"/>
</dbReference>
<evidence type="ECO:0008006" key="4">
    <source>
        <dbReference type="Google" id="ProtNLM"/>
    </source>
</evidence>
<dbReference type="KEGG" id="ngr:NAEGRDRAFT_78630"/>
<keyword evidence="1" id="KW-0472">Membrane</keyword>
<evidence type="ECO:0000313" key="3">
    <source>
        <dbReference type="Proteomes" id="UP000006671"/>
    </source>
</evidence>
<dbReference type="VEuPathDB" id="AmoebaDB:NAEGRDRAFT_78630"/>
<keyword evidence="3" id="KW-1185">Reference proteome</keyword>
<dbReference type="RefSeq" id="XP_002680785.1">
    <property type="nucleotide sequence ID" value="XM_002680739.1"/>
</dbReference>